<evidence type="ECO:0000313" key="19">
    <source>
        <dbReference type="EMBL" id="PRY77735.1"/>
    </source>
</evidence>
<evidence type="ECO:0000256" key="5">
    <source>
        <dbReference type="ARBA" id="ARBA00022496"/>
    </source>
</evidence>
<evidence type="ECO:0000256" key="8">
    <source>
        <dbReference type="ARBA" id="ARBA00023004"/>
    </source>
</evidence>
<dbReference type="InterPro" id="IPR039426">
    <property type="entry name" value="TonB-dep_rcpt-like"/>
</dbReference>
<evidence type="ECO:0000256" key="13">
    <source>
        <dbReference type="ARBA" id="ARBA00023237"/>
    </source>
</evidence>
<evidence type="ECO:0000256" key="16">
    <source>
        <dbReference type="SAM" id="SignalP"/>
    </source>
</evidence>
<feature type="signal peptide" evidence="16">
    <location>
        <begin position="1"/>
        <end position="31"/>
    </location>
</feature>
<sequence length="704" mass="74996">MTLRTNRHSNARHLILAGLMASTALVGPGYAQDAINIGTVVLETEDGTAIGYVATESSAGTKTDTPLSETPITVNVVTAEQIEAQGANSVAEAVRYVSNVQGEYRGTSNFHDEVMIRGFTSYSGKSLDGMSFGGSSNGQLDTYLLDSVEVVKGPNSLTYGQVSPGGQINQVLKTPTDNQTNRAEIAVGSEDYRRFSADLQGDLNDSGSVHYRLLSSIWDKTIESGLGQSRVLVAPSVTANLSDQTEVTVYGIYQADPEAGYRNHQTQGGTLEETSAGYLYPDGFASYAPDYDEADRTTTSFGYGVEHDFGNGLTLNQKARYNTIDLDHKGVSGDAVTADGLGVDLFAFHSVDHSEQLTTDSYLSTSFATGTISHEVVGGVDTQWIETRTDYARAFGIGTYYFADGSTTDLSTITVNPVYDETTTVTQVGAYVQDQMKVGNFSADVGLRHDWAETDTGATDGSYSSNFTEEATTGRAALSYKFANGLMSYVSYSNSFTPVTRSSGTGTPFDAETAEQWEIGAKWATLDGALQVSGSVFDITQEGVMEWVSGVGWSQVGKVQSHGVELEAQGQVNDRLAVVASFAHLDPVYKEGGNTGNQQQRVPLESAAVWLDYDVTEAIGVSVGGRFIGKSWGNATNTVEVPSTTLYDIGMTADLGALNSGLDGIGARVAVTNVADTRYTASCTNGYCWQGEGRAVVATVGYEW</sequence>
<evidence type="ECO:0000313" key="20">
    <source>
        <dbReference type="Proteomes" id="UP000238007"/>
    </source>
</evidence>
<evidence type="ECO:0000256" key="2">
    <source>
        <dbReference type="ARBA" id="ARBA00009810"/>
    </source>
</evidence>
<evidence type="ECO:0000256" key="10">
    <source>
        <dbReference type="ARBA" id="ARBA00023077"/>
    </source>
</evidence>
<comment type="caution">
    <text evidence="19">The sequence shown here is derived from an EMBL/GenBank/DDBJ whole genome shotgun (WGS) entry which is preliminary data.</text>
</comment>
<keyword evidence="20" id="KW-1185">Reference proteome</keyword>
<dbReference type="Pfam" id="PF00593">
    <property type="entry name" value="TonB_dep_Rec_b-barrel"/>
    <property type="match status" value="1"/>
</dbReference>
<keyword evidence="11 14" id="KW-0472">Membrane</keyword>
<dbReference type="InterPro" id="IPR036942">
    <property type="entry name" value="Beta-barrel_TonB_sf"/>
</dbReference>
<keyword evidence="5" id="KW-0410">Iron transport</keyword>
<feature type="domain" description="TonB-dependent receptor plug" evidence="18">
    <location>
        <begin position="67"/>
        <end position="166"/>
    </location>
</feature>
<evidence type="ECO:0000256" key="15">
    <source>
        <dbReference type="RuleBase" id="RU003357"/>
    </source>
</evidence>
<feature type="chain" id="PRO_5015634222" evidence="16">
    <location>
        <begin position="32"/>
        <end position="704"/>
    </location>
</feature>
<organism evidence="19 20">
    <name type="scientific">Yoonia maritima</name>
    <dbReference type="NCBI Taxonomy" id="1435347"/>
    <lineage>
        <taxon>Bacteria</taxon>
        <taxon>Pseudomonadati</taxon>
        <taxon>Pseudomonadota</taxon>
        <taxon>Alphaproteobacteria</taxon>
        <taxon>Rhodobacterales</taxon>
        <taxon>Paracoccaceae</taxon>
        <taxon>Yoonia</taxon>
    </lineage>
</organism>
<dbReference type="SUPFAM" id="SSF56935">
    <property type="entry name" value="Porins"/>
    <property type="match status" value="1"/>
</dbReference>
<dbReference type="PANTHER" id="PTHR32552">
    <property type="entry name" value="FERRICHROME IRON RECEPTOR-RELATED"/>
    <property type="match status" value="1"/>
</dbReference>
<dbReference type="GO" id="GO:0009279">
    <property type="term" value="C:cell outer membrane"/>
    <property type="evidence" value="ECO:0007669"/>
    <property type="project" value="UniProtKB-SubCell"/>
</dbReference>
<keyword evidence="10 15" id="KW-0798">TonB box</keyword>
<evidence type="ECO:0000256" key="14">
    <source>
        <dbReference type="PROSITE-ProRule" id="PRU01360"/>
    </source>
</evidence>
<evidence type="ECO:0000256" key="9">
    <source>
        <dbReference type="ARBA" id="ARBA00023065"/>
    </source>
</evidence>
<dbReference type="GO" id="GO:0038023">
    <property type="term" value="F:signaling receptor activity"/>
    <property type="evidence" value="ECO:0007669"/>
    <property type="project" value="InterPro"/>
</dbReference>
<evidence type="ECO:0000256" key="12">
    <source>
        <dbReference type="ARBA" id="ARBA00023170"/>
    </source>
</evidence>
<gene>
    <name evidence="19" type="ORF">CLV80_105219</name>
</gene>
<dbReference type="AlphaFoldDB" id="A0A2T0VZG7"/>
<dbReference type="NCBIfam" id="TIGR01783">
    <property type="entry name" value="TonB-siderophor"/>
    <property type="match status" value="1"/>
</dbReference>
<dbReference type="Pfam" id="PF07715">
    <property type="entry name" value="Plug"/>
    <property type="match status" value="1"/>
</dbReference>
<evidence type="ECO:0000256" key="7">
    <source>
        <dbReference type="ARBA" id="ARBA00022729"/>
    </source>
</evidence>
<dbReference type="InterPro" id="IPR012910">
    <property type="entry name" value="Plug_dom"/>
</dbReference>
<dbReference type="PROSITE" id="PS52016">
    <property type="entry name" value="TONB_DEPENDENT_REC_3"/>
    <property type="match status" value="1"/>
</dbReference>
<dbReference type="Gene3D" id="2.170.130.10">
    <property type="entry name" value="TonB-dependent receptor, plug domain"/>
    <property type="match status" value="1"/>
</dbReference>
<dbReference type="InterPro" id="IPR000531">
    <property type="entry name" value="Beta-barrel_TonB"/>
</dbReference>
<proteinExistence type="inferred from homology"/>
<evidence type="ECO:0000256" key="1">
    <source>
        <dbReference type="ARBA" id="ARBA00004571"/>
    </source>
</evidence>
<dbReference type="Gene3D" id="2.40.170.20">
    <property type="entry name" value="TonB-dependent receptor, beta-barrel domain"/>
    <property type="match status" value="1"/>
</dbReference>
<comment type="similarity">
    <text evidence="2 14 15">Belongs to the TonB-dependent receptor family.</text>
</comment>
<evidence type="ECO:0000259" key="18">
    <source>
        <dbReference type="Pfam" id="PF07715"/>
    </source>
</evidence>
<keyword evidence="12 19" id="KW-0675">Receptor</keyword>
<dbReference type="InterPro" id="IPR010105">
    <property type="entry name" value="TonB_sidphr_rcpt"/>
</dbReference>
<dbReference type="InterPro" id="IPR037066">
    <property type="entry name" value="Plug_dom_sf"/>
</dbReference>
<reference evidence="19 20" key="1">
    <citation type="submission" date="2018-03" db="EMBL/GenBank/DDBJ databases">
        <title>Genomic Encyclopedia of Archaeal and Bacterial Type Strains, Phase II (KMG-II): from individual species to whole genera.</title>
        <authorList>
            <person name="Goeker M."/>
        </authorList>
    </citation>
    <scope>NUCLEOTIDE SEQUENCE [LARGE SCALE GENOMIC DNA]</scope>
    <source>
        <strain evidence="19 20">DSM 101533</strain>
    </source>
</reference>
<dbReference type="CDD" id="cd01347">
    <property type="entry name" value="ligand_gated_channel"/>
    <property type="match status" value="1"/>
</dbReference>
<keyword evidence="7 16" id="KW-0732">Signal</keyword>
<keyword evidence="4 14" id="KW-1134">Transmembrane beta strand</keyword>
<dbReference type="RefSeq" id="WP_165793355.1">
    <property type="nucleotide sequence ID" value="NZ_PVTP01000005.1"/>
</dbReference>
<comment type="subcellular location">
    <subcellularLocation>
        <location evidence="1 14">Cell outer membrane</location>
        <topology evidence="1 14">Multi-pass membrane protein</topology>
    </subcellularLocation>
</comment>
<dbReference type="PANTHER" id="PTHR32552:SF68">
    <property type="entry name" value="FERRICHROME OUTER MEMBRANE TRANSPORTER_PHAGE RECEPTOR"/>
    <property type="match status" value="1"/>
</dbReference>
<dbReference type="GO" id="GO:0015344">
    <property type="term" value="F:siderophore uptake transmembrane transporter activity"/>
    <property type="evidence" value="ECO:0007669"/>
    <property type="project" value="TreeGrafter"/>
</dbReference>
<dbReference type="GO" id="GO:0015891">
    <property type="term" value="P:siderophore transport"/>
    <property type="evidence" value="ECO:0007669"/>
    <property type="project" value="InterPro"/>
</dbReference>
<evidence type="ECO:0000256" key="11">
    <source>
        <dbReference type="ARBA" id="ARBA00023136"/>
    </source>
</evidence>
<protein>
    <submittedName>
        <fullName evidence="19">Iron complex outermembrane receptor protein</fullName>
    </submittedName>
</protein>
<keyword evidence="3 14" id="KW-0813">Transport</keyword>
<keyword evidence="13 14" id="KW-0998">Cell outer membrane</keyword>
<accession>A0A2T0VZG7</accession>
<evidence type="ECO:0000256" key="3">
    <source>
        <dbReference type="ARBA" id="ARBA00022448"/>
    </source>
</evidence>
<evidence type="ECO:0000256" key="4">
    <source>
        <dbReference type="ARBA" id="ARBA00022452"/>
    </source>
</evidence>
<dbReference type="Proteomes" id="UP000238007">
    <property type="component" value="Unassembled WGS sequence"/>
</dbReference>
<dbReference type="EMBL" id="PVTP01000005">
    <property type="protein sequence ID" value="PRY77735.1"/>
    <property type="molecule type" value="Genomic_DNA"/>
</dbReference>
<dbReference type="FunFam" id="2.170.130.10:FF:000001">
    <property type="entry name" value="Catecholate siderophore TonB-dependent receptor"/>
    <property type="match status" value="1"/>
</dbReference>
<evidence type="ECO:0000259" key="17">
    <source>
        <dbReference type="Pfam" id="PF00593"/>
    </source>
</evidence>
<name>A0A2T0VZG7_9RHOB</name>
<feature type="domain" description="TonB-dependent receptor-like beta-barrel" evidence="17">
    <location>
        <begin position="253"/>
        <end position="673"/>
    </location>
</feature>
<keyword evidence="6 14" id="KW-0812">Transmembrane</keyword>
<keyword evidence="9" id="KW-0406">Ion transport</keyword>
<keyword evidence="8" id="KW-0408">Iron</keyword>
<evidence type="ECO:0000256" key="6">
    <source>
        <dbReference type="ARBA" id="ARBA00022692"/>
    </source>
</evidence>